<dbReference type="Pfam" id="PF08241">
    <property type="entry name" value="Methyltransf_11"/>
    <property type="match status" value="1"/>
</dbReference>
<dbReference type="EMBL" id="MHTX01000046">
    <property type="protein sequence ID" value="OHA67055.1"/>
    <property type="molecule type" value="Genomic_DNA"/>
</dbReference>
<comment type="caution">
    <text evidence="2">The sequence shown here is derived from an EMBL/GenBank/DDBJ whole genome shotgun (WGS) entry which is preliminary data.</text>
</comment>
<evidence type="ECO:0000313" key="2">
    <source>
        <dbReference type="EMBL" id="OHA67055.1"/>
    </source>
</evidence>
<dbReference type="InterPro" id="IPR013216">
    <property type="entry name" value="Methyltransf_11"/>
</dbReference>
<dbReference type="InterPro" id="IPR029063">
    <property type="entry name" value="SAM-dependent_MTases_sf"/>
</dbReference>
<reference evidence="2 3" key="1">
    <citation type="journal article" date="2016" name="Nat. Commun.">
        <title>Thousands of microbial genomes shed light on interconnected biogeochemical processes in an aquifer system.</title>
        <authorList>
            <person name="Anantharaman K."/>
            <person name="Brown C.T."/>
            <person name="Hug L.A."/>
            <person name="Sharon I."/>
            <person name="Castelle C.J."/>
            <person name="Probst A.J."/>
            <person name="Thomas B.C."/>
            <person name="Singh A."/>
            <person name="Wilkins M.J."/>
            <person name="Karaoz U."/>
            <person name="Brodie E.L."/>
            <person name="Williams K.H."/>
            <person name="Hubbard S.S."/>
            <person name="Banfield J.F."/>
        </authorList>
    </citation>
    <scope>NUCLEOTIDE SEQUENCE [LARGE SCALE GENOMIC DNA]</scope>
</reference>
<dbReference type="PANTHER" id="PTHR43464">
    <property type="entry name" value="METHYLTRANSFERASE"/>
    <property type="match status" value="1"/>
</dbReference>
<organism evidence="2 3">
    <name type="scientific">Candidatus Wildermuthbacteria bacterium RIFCSPHIGHO2_02_FULL_47_17</name>
    <dbReference type="NCBI Taxonomy" id="1802452"/>
    <lineage>
        <taxon>Bacteria</taxon>
        <taxon>Candidatus Wildermuthiibacteriota</taxon>
    </lineage>
</organism>
<dbReference type="Gene3D" id="3.40.50.150">
    <property type="entry name" value="Vaccinia Virus protein VP39"/>
    <property type="match status" value="1"/>
</dbReference>
<evidence type="ECO:0000313" key="3">
    <source>
        <dbReference type="Proteomes" id="UP000179258"/>
    </source>
</evidence>
<sequence>MNKKELYSNPFFQKTKDELRSDRLKKVARIINQHGGRLLDIGCGTGALTVEFGGHVLYGVDISEESVKIAQGRGIDAIALDIDEEKLPFEDNFFDIIFCGEVVEHIFDPDHLLDEIYRVLKPGGIAVITTPNLASYLNRIALLFGFQPYFTGTGLRHNTGKFFGDKAPCPHLIVFTLRSLRELFKLHGFKAQRIIGADISHLLPQPLAVIDKIFAKIPALAAGLIFVVKK</sequence>
<accession>A0A1G2R2H1</accession>
<dbReference type="GO" id="GO:0008757">
    <property type="term" value="F:S-adenosylmethionine-dependent methyltransferase activity"/>
    <property type="evidence" value="ECO:0007669"/>
    <property type="project" value="InterPro"/>
</dbReference>
<dbReference type="AlphaFoldDB" id="A0A1G2R2H1"/>
<proteinExistence type="predicted"/>
<protein>
    <recommendedName>
        <fullName evidence="1">Methyltransferase type 11 domain-containing protein</fullName>
    </recommendedName>
</protein>
<name>A0A1G2R2H1_9BACT</name>
<dbReference type="Proteomes" id="UP000179258">
    <property type="component" value="Unassembled WGS sequence"/>
</dbReference>
<evidence type="ECO:0000259" key="1">
    <source>
        <dbReference type="Pfam" id="PF08241"/>
    </source>
</evidence>
<dbReference type="CDD" id="cd02440">
    <property type="entry name" value="AdoMet_MTases"/>
    <property type="match status" value="1"/>
</dbReference>
<dbReference type="PANTHER" id="PTHR43464:SF78">
    <property type="entry name" value="SLR1117 PROTEIN"/>
    <property type="match status" value="1"/>
</dbReference>
<gene>
    <name evidence="2" type="ORF">A3D59_02290</name>
</gene>
<feature type="domain" description="Methyltransferase type 11" evidence="1">
    <location>
        <begin position="39"/>
        <end position="128"/>
    </location>
</feature>
<dbReference type="SUPFAM" id="SSF53335">
    <property type="entry name" value="S-adenosyl-L-methionine-dependent methyltransferases"/>
    <property type="match status" value="1"/>
</dbReference>